<sequence length="183" mass="19679">MAVGFRIPETMVSQTSGPPFTSSRGAEQFRFQEVDGKDQEYSDAAGCDAQPAMQHNLSAALHSGRTGCAATSPPSPPCNRERNSQLQPHPPSASTKGVYQIRKFTADCSSVISNPRSLAFSPYSCATQTLVHILIGIHSHTPSVVLPSHFVGLTSWLDPHFVRPTPIPRKQLVAEPVTTVCVA</sequence>
<feature type="compositionally biased region" description="Polar residues" evidence="1">
    <location>
        <begin position="11"/>
        <end position="25"/>
    </location>
</feature>
<proteinExistence type="predicted"/>
<gene>
    <name evidence="2" type="ORF">CIRG_03018</name>
</gene>
<feature type="region of interest" description="Disordered" evidence="1">
    <location>
        <begin position="64"/>
        <end position="95"/>
    </location>
</feature>
<accession>A0A0J6Y3U6</accession>
<evidence type="ECO:0000256" key="1">
    <source>
        <dbReference type="SAM" id="MobiDB-lite"/>
    </source>
</evidence>
<dbReference type="EMBL" id="DS028094">
    <property type="protein sequence ID" value="KMP03326.1"/>
    <property type="molecule type" value="Genomic_DNA"/>
</dbReference>
<feature type="region of interest" description="Disordered" evidence="1">
    <location>
        <begin position="1"/>
        <end position="26"/>
    </location>
</feature>
<protein>
    <submittedName>
        <fullName evidence="2">Uncharacterized protein</fullName>
    </submittedName>
</protein>
<feature type="compositionally biased region" description="Polar residues" evidence="1">
    <location>
        <begin position="84"/>
        <end position="95"/>
    </location>
</feature>
<evidence type="ECO:0000313" key="3">
    <source>
        <dbReference type="Proteomes" id="UP000054565"/>
    </source>
</evidence>
<organism evidence="2 3">
    <name type="scientific">Coccidioides immitis RMSCC 2394</name>
    <dbReference type="NCBI Taxonomy" id="404692"/>
    <lineage>
        <taxon>Eukaryota</taxon>
        <taxon>Fungi</taxon>
        <taxon>Dikarya</taxon>
        <taxon>Ascomycota</taxon>
        <taxon>Pezizomycotina</taxon>
        <taxon>Eurotiomycetes</taxon>
        <taxon>Eurotiomycetidae</taxon>
        <taxon>Onygenales</taxon>
        <taxon>Onygenaceae</taxon>
        <taxon>Coccidioides</taxon>
    </lineage>
</organism>
<reference evidence="3" key="1">
    <citation type="journal article" date="2010" name="Genome Res.">
        <title>Population genomic sequencing of Coccidioides fungi reveals recent hybridization and transposon control.</title>
        <authorList>
            <person name="Neafsey D.E."/>
            <person name="Barker B.M."/>
            <person name="Sharpton T.J."/>
            <person name="Stajich J.E."/>
            <person name="Park D.J."/>
            <person name="Whiston E."/>
            <person name="Hung C.-Y."/>
            <person name="McMahan C."/>
            <person name="White J."/>
            <person name="Sykes S."/>
            <person name="Heiman D."/>
            <person name="Young S."/>
            <person name="Zeng Q."/>
            <person name="Abouelleil A."/>
            <person name="Aftuck L."/>
            <person name="Bessette D."/>
            <person name="Brown A."/>
            <person name="FitzGerald M."/>
            <person name="Lui A."/>
            <person name="Macdonald J.P."/>
            <person name="Priest M."/>
            <person name="Orbach M.J."/>
            <person name="Galgiani J.N."/>
            <person name="Kirkland T.N."/>
            <person name="Cole G.T."/>
            <person name="Birren B.W."/>
            <person name="Henn M.R."/>
            <person name="Taylor J.W."/>
            <person name="Rounsley S.D."/>
        </authorList>
    </citation>
    <scope>NUCLEOTIDE SEQUENCE [LARGE SCALE GENOMIC DNA]</scope>
    <source>
        <strain evidence="3">RMSCC 2394</strain>
    </source>
</reference>
<dbReference type="AlphaFoldDB" id="A0A0J6Y3U6"/>
<evidence type="ECO:0000313" key="2">
    <source>
        <dbReference type="EMBL" id="KMP03326.1"/>
    </source>
</evidence>
<dbReference type="Proteomes" id="UP000054565">
    <property type="component" value="Unassembled WGS sequence"/>
</dbReference>
<name>A0A0J6Y3U6_COCIT</name>